<dbReference type="GO" id="GO:0005886">
    <property type="term" value="C:plasma membrane"/>
    <property type="evidence" value="ECO:0007669"/>
    <property type="project" value="UniProtKB-SubCell"/>
</dbReference>
<reference evidence="9 10" key="1">
    <citation type="submission" date="2018-12" db="EMBL/GenBank/DDBJ databases">
        <title>Draft genome sequence of Embleya hyalina NBRC 13850T.</title>
        <authorList>
            <person name="Komaki H."/>
            <person name="Hosoyama A."/>
            <person name="Kimura A."/>
            <person name="Ichikawa N."/>
            <person name="Tamura T."/>
        </authorList>
    </citation>
    <scope>NUCLEOTIDE SEQUENCE [LARGE SCALE GENOMIC DNA]</scope>
    <source>
        <strain evidence="9 10">NBRC 13850</strain>
    </source>
</reference>
<comment type="subcellular location">
    <subcellularLocation>
        <location evidence="1">Cell membrane</location>
        <topology evidence="1">Multi-pass membrane protein</topology>
    </subcellularLocation>
</comment>
<dbReference type="AlphaFoldDB" id="A0A401Z6L7"/>
<gene>
    <name evidence="9" type="ORF">EHYA_10260</name>
</gene>
<dbReference type="InterPro" id="IPR018649">
    <property type="entry name" value="SHOCT"/>
</dbReference>
<sequence>MDDYPLLNVFWTMMWLFLWVLWFFLLFKVITDIFRSHDLGGWGKAGWLVFTIVLPYLGVLVYLIVRGRSMGRRDRDQAKENEAAFRAYVRDAAGSEGGTNRGASPVEQLGKLADLRNNGAISEEEYQQAKQKVLG</sequence>
<evidence type="ECO:0000256" key="6">
    <source>
        <dbReference type="SAM" id="Phobius"/>
    </source>
</evidence>
<dbReference type="Pfam" id="PF13396">
    <property type="entry name" value="PLDc_N"/>
    <property type="match status" value="1"/>
</dbReference>
<proteinExistence type="predicted"/>
<evidence type="ECO:0000256" key="3">
    <source>
        <dbReference type="ARBA" id="ARBA00022692"/>
    </source>
</evidence>
<evidence type="ECO:0000259" key="8">
    <source>
        <dbReference type="Pfam" id="PF13396"/>
    </source>
</evidence>
<evidence type="ECO:0000256" key="4">
    <source>
        <dbReference type="ARBA" id="ARBA00022989"/>
    </source>
</evidence>
<evidence type="ECO:0000256" key="5">
    <source>
        <dbReference type="ARBA" id="ARBA00023136"/>
    </source>
</evidence>
<accession>A0A401Z6L7</accession>
<dbReference type="Pfam" id="PF09851">
    <property type="entry name" value="SHOCT"/>
    <property type="match status" value="1"/>
</dbReference>
<comment type="caution">
    <text evidence="9">The sequence shown here is derived from an EMBL/GenBank/DDBJ whole genome shotgun (WGS) entry which is preliminary data.</text>
</comment>
<keyword evidence="10" id="KW-1185">Reference proteome</keyword>
<keyword evidence="4 6" id="KW-1133">Transmembrane helix</keyword>
<keyword evidence="2" id="KW-1003">Cell membrane</keyword>
<dbReference type="InterPro" id="IPR027379">
    <property type="entry name" value="CLS_N"/>
</dbReference>
<keyword evidence="3 6" id="KW-0812">Transmembrane</keyword>
<evidence type="ECO:0000256" key="2">
    <source>
        <dbReference type="ARBA" id="ARBA00022475"/>
    </source>
</evidence>
<dbReference type="RefSeq" id="WP_126643968.1">
    <property type="nucleotide sequence ID" value="NZ_BIFH01000065.1"/>
</dbReference>
<evidence type="ECO:0000313" key="10">
    <source>
        <dbReference type="Proteomes" id="UP000286931"/>
    </source>
</evidence>
<dbReference type="EMBL" id="BIFH01000065">
    <property type="protein sequence ID" value="GCE02483.1"/>
    <property type="molecule type" value="Genomic_DNA"/>
</dbReference>
<name>A0A401Z6L7_9ACTN</name>
<evidence type="ECO:0000256" key="1">
    <source>
        <dbReference type="ARBA" id="ARBA00004651"/>
    </source>
</evidence>
<feature type="transmembrane region" description="Helical" evidence="6">
    <location>
        <begin position="45"/>
        <end position="65"/>
    </location>
</feature>
<feature type="transmembrane region" description="Helical" evidence="6">
    <location>
        <begin position="7"/>
        <end position="25"/>
    </location>
</feature>
<evidence type="ECO:0000313" key="9">
    <source>
        <dbReference type="EMBL" id="GCE02483.1"/>
    </source>
</evidence>
<organism evidence="9 10">
    <name type="scientific">Embleya hyalina</name>
    <dbReference type="NCBI Taxonomy" id="516124"/>
    <lineage>
        <taxon>Bacteria</taxon>
        <taxon>Bacillati</taxon>
        <taxon>Actinomycetota</taxon>
        <taxon>Actinomycetes</taxon>
        <taxon>Kitasatosporales</taxon>
        <taxon>Streptomycetaceae</taxon>
        <taxon>Embleya</taxon>
    </lineage>
</organism>
<dbReference type="Proteomes" id="UP000286931">
    <property type="component" value="Unassembled WGS sequence"/>
</dbReference>
<feature type="domain" description="Cardiolipin synthase N-terminal" evidence="8">
    <location>
        <begin position="20"/>
        <end position="66"/>
    </location>
</feature>
<keyword evidence="5 6" id="KW-0472">Membrane</keyword>
<evidence type="ECO:0000259" key="7">
    <source>
        <dbReference type="Pfam" id="PF09851"/>
    </source>
</evidence>
<dbReference type="OrthoDB" id="7596142at2"/>
<protein>
    <submittedName>
        <fullName evidence="9">Membrane protein</fullName>
    </submittedName>
</protein>
<feature type="domain" description="SHOCT" evidence="7">
    <location>
        <begin position="107"/>
        <end position="134"/>
    </location>
</feature>